<evidence type="ECO:0000259" key="14">
    <source>
        <dbReference type="PROSITE" id="PS50089"/>
    </source>
</evidence>
<keyword evidence="9 13" id="KW-1133">Transmembrane helix</keyword>
<dbReference type="GO" id="GO:0016567">
    <property type="term" value="P:protein ubiquitination"/>
    <property type="evidence" value="ECO:0007669"/>
    <property type="project" value="UniProtKB-UniPathway"/>
</dbReference>
<evidence type="ECO:0000256" key="7">
    <source>
        <dbReference type="ARBA" id="ARBA00022786"/>
    </source>
</evidence>
<protein>
    <submittedName>
        <fullName evidence="15">Putative RING-H2 finger protein ATL10-like</fullName>
    </submittedName>
</protein>
<evidence type="ECO:0000256" key="3">
    <source>
        <dbReference type="ARBA" id="ARBA00022679"/>
    </source>
</evidence>
<keyword evidence="5" id="KW-0479">Metal-binding</keyword>
<dbReference type="Gene3D" id="3.30.40.10">
    <property type="entry name" value="Zinc/RING finger domain, C3HC4 (zinc finger)"/>
    <property type="match status" value="1"/>
</dbReference>
<feature type="domain" description="RING-type" evidence="14">
    <location>
        <begin position="53"/>
        <end position="95"/>
    </location>
</feature>
<dbReference type="InterPro" id="IPR013083">
    <property type="entry name" value="Znf_RING/FYVE/PHD"/>
</dbReference>
<dbReference type="SMART" id="SM00184">
    <property type="entry name" value="RING"/>
    <property type="match status" value="1"/>
</dbReference>
<evidence type="ECO:0000313" key="15">
    <source>
        <dbReference type="EMBL" id="JAP15501.1"/>
    </source>
</evidence>
<reference evidence="15" key="1">
    <citation type="submission" date="2015-12" db="EMBL/GenBank/DDBJ databases">
        <title>Gene expression during late stages of embryo sac development: a critical building block for successful pollen-pistil interactions.</title>
        <authorList>
            <person name="Liu Y."/>
            <person name="Joly V."/>
            <person name="Sabar M."/>
            <person name="Matton D.P."/>
        </authorList>
    </citation>
    <scope>NUCLEOTIDE SEQUENCE</scope>
</reference>
<evidence type="ECO:0000256" key="9">
    <source>
        <dbReference type="ARBA" id="ARBA00022989"/>
    </source>
</evidence>
<proteinExistence type="inferred from homology"/>
<evidence type="ECO:0000256" key="13">
    <source>
        <dbReference type="SAM" id="Phobius"/>
    </source>
</evidence>
<dbReference type="SUPFAM" id="SSF57850">
    <property type="entry name" value="RING/U-box"/>
    <property type="match status" value="1"/>
</dbReference>
<dbReference type="PANTHER" id="PTHR45768">
    <property type="entry name" value="E3 UBIQUITIN-PROTEIN LIGASE RNF13-LIKE"/>
    <property type="match status" value="1"/>
</dbReference>
<sequence>MDFNFQLLITTITTITAATVFIICGIKLRWFYPDNRLPPPFTVDENYSEDNCCVVCLNDVIGGEDCRKLPKCGHVFHVECVDTWLERNWTCPICRRQVTDDLPKKQGENTVLSYLISRSEDFIVKIFSPFTEELMMTLIESVILPRT</sequence>
<evidence type="ECO:0000256" key="1">
    <source>
        <dbReference type="ARBA" id="ARBA00004167"/>
    </source>
</evidence>
<evidence type="ECO:0000256" key="6">
    <source>
        <dbReference type="ARBA" id="ARBA00022771"/>
    </source>
</evidence>
<comment type="pathway">
    <text evidence="2">Protein modification; protein ubiquitination.</text>
</comment>
<evidence type="ECO:0000256" key="8">
    <source>
        <dbReference type="ARBA" id="ARBA00022833"/>
    </source>
</evidence>
<name>A0A0V0H5N8_SOLCH</name>
<keyword evidence="3" id="KW-0808">Transferase</keyword>
<dbReference type="Pfam" id="PF13639">
    <property type="entry name" value="zf-RING_2"/>
    <property type="match status" value="1"/>
</dbReference>
<evidence type="ECO:0000256" key="2">
    <source>
        <dbReference type="ARBA" id="ARBA00004906"/>
    </source>
</evidence>
<keyword evidence="7" id="KW-0833">Ubl conjugation pathway</keyword>
<dbReference type="EMBL" id="GEDG01025074">
    <property type="protein sequence ID" value="JAP15501.1"/>
    <property type="molecule type" value="Transcribed_RNA"/>
</dbReference>
<dbReference type="PANTHER" id="PTHR45768:SF61">
    <property type="entry name" value="RING-H2 FINGER PROTEIN ATL18"/>
    <property type="match status" value="1"/>
</dbReference>
<dbReference type="GO" id="GO:0008270">
    <property type="term" value="F:zinc ion binding"/>
    <property type="evidence" value="ECO:0007669"/>
    <property type="project" value="UniProtKB-KW"/>
</dbReference>
<comment type="subcellular location">
    <subcellularLocation>
        <location evidence="1">Membrane</location>
        <topology evidence="1">Single-pass membrane protein</topology>
    </subcellularLocation>
</comment>
<comment type="similarity">
    <text evidence="11">Belongs to the RING-type zinc finger family. ATL subfamily.</text>
</comment>
<dbReference type="InterPro" id="IPR001841">
    <property type="entry name" value="Znf_RING"/>
</dbReference>
<feature type="transmembrane region" description="Helical" evidence="13">
    <location>
        <begin position="6"/>
        <end position="26"/>
    </location>
</feature>
<evidence type="ECO:0000256" key="11">
    <source>
        <dbReference type="ARBA" id="ARBA00024209"/>
    </source>
</evidence>
<dbReference type="PROSITE" id="PS50089">
    <property type="entry name" value="ZF_RING_2"/>
    <property type="match status" value="1"/>
</dbReference>
<evidence type="ECO:0000256" key="5">
    <source>
        <dbReference type="ARBA" id="ARBA00022723"/>
    </source>
</evidence>
<dbReference type="GO" id="GO:0016020">
    <property type="term" value="C:membrane"/>
    <property type="evidence" value="ECO:0007669"/>
    <property type="project" value="UniProtKB-SubCell"/>
</dbReference>
<dbReference type="UniPathway" id="UPA00143"/>
<evidence type="ECO:0000256" key="4">
    <source>
        <dbReference type="ARBA" id="ARBA00022692"/>
    </source>
</evidence>
<evidence type="ECO:0000256" key="12">
    <source>
        <dbReference type="PROSITE-ProRule" id="PRU00175"/>
    </source>
</evidence>
<dbReference type="GO" id="GO:0016740">
    <property type="term" value="F:transferase activity"/>
    <property type="evidence" value="ECO:0007669"/>
    <property type="project" value="UniProtKB-KW"/>
</dbReference>
<evidence type="ECO:0000256" key="10">
    <source>
        <dbReference type="ARBA" id="ARBA00023136"/>
    </source>
</evidence>
<accession>A0A0V0H5N8</accession>
<keyword evidence="6 12" id="KW-0863">Zinc-finger</keyword>
<organism evidence="15">
    <name type="scientific">Solanum chacoense</name>
    <name type="common">Chaco potato</name>
    <dbReference type="NCBI Taxonomy" id="4108"/>
    <lineage>
        <taxon>Eukaryota</taxon>
        <taxon>Viridiplantae</taxon>
        <taxon>Streptophyta</taxon>
        <taxon>Embryophyta</taxon>
        <taxon>Tracheophyta</taxon>
        <taxon>Spermatophyta</taxon>
        <taxon>Magnoliopsida</taxon>
        <taxon>eudicotyledons</taxon>
        <taxon>Gunneridae</taxon>
        <taxon>Pentapetalae</taxon>
        <taxon>asterids</taxon>
        <taxon>lamiids</taxon>
        <taxon>Solanales</taxon>
        <taxon>Solanaceae</taxon>
        <taxon>Solanoideae</taxon>
        <taxon>Solaneae</taxon>
        <taxon>Solanum</taxon>
    </lineage>
</organism>
<keyword evidence="10 13" id="KW-0472">Membrane</keyword>
<keyword evidence="4 13" id="KW-0812">Transmembrane</keyword>
<keyword evidence="8" id="KW-0862">Zinc</keyword>
<dbReference type="AlphaFoldDB" id="A0A0V0H5N8"/>